<gene>
    <name evidence="2" type="ORF">E6O75_ATG09769</name>
</gene>
<dbReference type="InterPro" id="IPR011009">
    <property type="entry name" value="Kinase-like_dom_sf"/>
</dbReference>
<protein>
    <submittedName>
        <fullName evidence="2">Gb</fullName>
    </submittedName>
</protein>
<evidence type="ECO:0000313" key="2">
    <source>
        <dbReference type="EMBL" id="TID17003.1"/>
    </source>
</evidence>
<proteinExistence type="predicted"/>
<dbReference type="Proteomes" id="UP000298493">
    <property type="component" value="Unassembled WGS sequence"/>
</dbReference>
<dbReference type="AlphaFoldDB" id="A0A4Z1NMS2"/>
<dbReference type="Gene3D" id="3.90.1200.10">
    <property type="match status" value="1"/>
</dbReference>
<dbReference type="InterPro" id="IPR002575">
    <property type="entry name" value="Aminoglycoside_PTrfase"/>
</dbReference>
<dbReference type="PANTHER" id="PTHR47829:SF1">
    <property type="entry name" value="HAD FAMILY PHOSPHATASE"/>
    <property type="match status" value="1"/>
</dbReference>
<sequence>MAGAVRQPIDIASLERYIQQNVPEIKVPVDVKQFGYGQSNPTYQLTDTTGTKYVMRKKPPGKLLSTTAHQVEREYRIIHALEQTDVPVPKAYCLCEDSSIVGTPFYIMSFLDGRIFEDPAIPDVSPEHRAAMWKDAVETLAKLHRVVPASVNMEKFGKPSGFYNRQLRTFSTIQTAQAQAVSKKTGEPVGKIPHFDDMVKFFGDPKTQPKDRSTFVHGDYKIDNMVFHKTEPRVVGILDWEMATIGHPLSDLSNLLSPYTMASIPGNITRINPAFKSSATSHPGLPTKAQCIRWYTAVAGYDPSPDLTWSDAFGSYRGAVIVQGIAARFAMGSASSAKAEEYAVQLKPLSEVAWQLVQRWSEQHKGGSKL</sequence>
<dbReference type="InterPro" id="IPR052898">
    <property type="entry name" value="ACAD10-like"/>
</dbReference>
<organism evidence="2 3">
    <name type="scientific">Venturia nashicola</name>
    <dbReference type="NCBI Taxonomy" id="86259"/>
    <lineage>
        <taxon>Eukaryota</taxon>
        <taxon>Fungi</taxon>
        <taxon>Dikarya</taxon>
        <taxon>Ascomycota</taxon>
        <taxon>Pezizomycotina</taxon>
        <taxon>Dothideomycetes</taxon>
        <taxon>Pleosporomycetidae</taxon>
        <taxon>Venturiales</taxon>
        <taxon>Venturiaceae</taxon>
        <taxon>Venturia</taxon>
    </lineage>
</organism>
<feature type="domain" description="Aminoglycoside phosphotransferase" evidence="1">
    <location>
        <begin position="30"/>
        <end position="261"/>
    </location>
</feature>
<keyword evidence="3" id="KW-1185">Reference proteome</keyword>
<dbReference type="EMBL" id="SNSC02000017">
    <property type="protein sequence ID" value="TID17003.1"/>
    <property type="molecule type" value="Genomic_DNA"/>
</dbReference>
<dbReference type="STRING" id="86259.A0A4Z1NMS2"/>
<dbReference type="PANTHER" id="PTHR47829">
    <property type="entry name" value="HYDROLASE, PUTATIVE (AFU_ORTHOLOGUE AFUA_1G12880)-RELATED"/>
    <property type="match status" value="1"/>
</dbReference>
<dbReference type="CDD" id="cd05154">
    <property type="entry name" value="ACAD10_11_N-like"/>
    <property type="match status" value="1"/>
</dbReference>
<comment type="caution">
    <text evidence="2">The sequence shown here is derived from an EMBL/GenBank/DDBJ whole genome shotgun (WGS) entry which is preliminary data.</text>
</comment>
<dbReference type="SUPFAM" id="SSF56112">
    <property type="entry name" value="Protein kinase-like (PK-like)"/>
    <property type="match status" value="1"/>
</dbReference>
<accession>A0A4Z1NMS2</accession>
<dbReference type="Gene3D" id="3.30.200.20">
    <property type="entry name" value="Phosphorylase Kinase, domain 1"/>
    <property type="match status" value="1"/>
</dbReference>
<evidence type="ECO:0000259" key="1">
    <source>
        <dbReference type="Pfam" id="PF01636"/>
    </source>
</evidence>
<name>A0A4Z1NMS2_9PEZI</name>
<reference evidence="2 3" key="1">
    <citation type="submission" date="2019-04" db="EMBL/GenBank/DDBJ databases">
        <title>High contiguity whole genome sequence and gene annotation resource for two Venturia nashicola isolates.</title>
        <authorList>
            <person name="Prokchorchik M."/>
            <person name="Won K."/>
            <person name="Lee Y."/>
            <person name="Choi E.D."/>
            <person name="Segonzac C."/>
            <person name="Sohn K.H."/>
        </authorList>
    </citation>
    <scope>NUCLEOTIDE SEQUENCE [LARGE SCALE GENOMIC DNA]</scope>
    <source>
        <strain evidence="2 3">PRI2</strain>
    </source>
</reference>
<evidence type="ECO:0000313" key="3">
    <source>
        <dbReference type="Proteomes" id="UP000298493"/>
    </source>
</evidence>
<dbReference type="InterPro" id="IPR041726">
    <property type="entry name" value="ACAD10_11_N"/>
</dbReference>
<dbReference type="Pfam" id="PF01636">
    <property type="entry name" value="APH"/>
    <property type="match status" value="1"/>
</dbReference>